<organism evidence="1">
    <name type="scientific">uncultured Leptolyngbya sp</name>
    <dbReference type="NCBI Taxonomy" id="332963"/>
    <lineage>
        <taxon>Bacteria</taxon>
        <taxon>Bacillati</taxon>
        <taxon>Cyanobacteriota</taxon>
        <taxon>Cyanophyceae</taxon>
        <taxon>Leptolyngbyales</taxon>
        <taxon>Leptolyngbyaceae</taxon>
        <taxon>Leptolyngbya group</taxon>
        <taxon>Leptolyngbya</taxon>
        <taxon>environmental samples</taxon>
    </lineage>
</organism>
<reference evidence="1" key="1">
    <citation type="submission" date="2020-02" db="EMBL/GenBank/DDBJ databases">
        <authorList>
            <person name="Meier V. D."/>
        </authorList>
    </citation>
    <scope>NUCLEOTIDE SEQUENCE</scope>
    <source>
        <strain evidence="1">AVDCRST_MAG94</strain>
    </source>
</reference>
<protein>
    <submittedName>
        <fullName evidence="1">Uncharacterized protein</fullName>
    </submittedName>
</protein>
<proteinExistence type="predicted"/>
<evidence type="ECO:0000313" key="1">
    <source>
        <dbReference type="EMBL" id="CAA9401448.1"/>
    </source>
</evidence>
<gene>
    <name evidence="1" type="ORF">AVDCRST_MAG94-5937</name>
</gene>
<sequence length="51" mass="5506">MEKIILVHTVPLAATPELREHLDLLVVGSTASRLLPQGRFNLAGIAKLSSQ</sequence>
<name>A0A6J4P5C7_9CYAN</name>
<dbReference type="EMBL" id="CADCTY010002046">
    <property type="protein sequence ID" value="CAA9401448.1"/>
    <property type="molecule type" value="Genomic_DNA"/>
</dbReference>
<accession>A0A6J4P5C7</accession>
<dbReference type="AlphaFoldDB" id="A0A6J4P5C7"/>